<sequence>MRNAKAARVILRTVVLAIRAVEDGSASFDEDSTSSRWSAALGAARSRLAMVRYELTEKSHAPCLDFVEPMVLIDALDAALWFGQSCTDASRLTNMEAMIAAEVVIDSLDEFLRECDALEKPEIALVH</sequence>
<evidence type="ECO:0000313" key="1">
    <source>
        <dbReference type="EMBL" id="OOV08178.1"/>
    </source>
</evidence>
<reference evidence="1 2" key="1">
    <citation type="submission" date="2017-01" db="EMBL/GenBank/DDBJ databases">
        <title>Genome sequencing of Rhodoferax fermentans JCM 7819.</title>
        <authorList>
            <person name="Kim Y.J."/>
            <person name="Farh M.E.-A."/>
            <person name="Yang D.-C."/>
        </authorList>
    </citation>
    <scope>NUCLEOTIDE SEQUENCE [LARGE SCALE GENOMIC DNA]</scope>
    <source>
        <strain evidence="1 2">JCM 7819</strain>
    </source>
</reference>
<dbReference type="STRING" id="28066.RF819_16930"/>
<protein>
    <submittedName>
        <fullName evidence="1">Uncharacterized protein</fullName>
    </submittedName>
</protein>
<name>A0A1T1AW40_RHOFE</name>
<accession>A0A1T1AW40</accession>
<keyword evidence="2" id="KW-1185">Reference proteome</keyword>
<dbReference type="AlphaFoldDB" id="A0A1T1AW40"/>
<evidence type="ECO:0000313" key="2">
    <source>
        <dbReference type="Proteomes" id="UP000190750"/>
    </source>
</evidence>
<dbReference type="Proteomes" id="UP000190750">
    <property type="component" value="Unassembled WGS sequence"/>
</dbReference>
<comment type="caution">
    <text evidence="1">The sequence shown here is derived from an EMBL/GenBank/DDBJ whole genome shotgun (WGS) entry which is preliminary data.</text>
</comment>
<organism evidence="1 2">
    <name type="scientific">Rhodoferax fermentans</name>
    <dbReference type="NCBI Taxonomy" id="28066"/>
    <lineage>
        <taxon>Bacteria</taxon>
        <taxon>Pseudomonadati</taxon>
        <taxon>Pseudomonadota</taxon>
        <taxon>Betaproteobacteria</taxon>
        <taxon>Burkholderiales</taxon>
        <taxon>Comamonadaceae</taxon>
        <taxon>Rhodoferax</taxon>
    </lineage>
</organism>
<dbReference type="EMBL" id="MTJN01000002">
    <property type="protein sequence ID" value="OOV08178.1"/>
    <property type="molecule type" value="Genomic_DNA"/>
</dbReference>
<gene>
    <name evidence="1" type="ORF">RF819_16930</name>
</gene>
<proteinExistence type="predicted"/>